<gene>
    <name evidence="2" type="ORF">D3874_00390</name>
</gene>
<evidence type="ECO:0000313" key="3">
    <source>
        <dbReference type="Proteomes" id="UP000284605"/>
    </source>
</evidence>
<feature type="domain" description="Glyoxalase-like" evidence="1">
    <location>
        <begin position="6"/>
        <end position="179"/>
    </location>
</feature>
<keyword evidence="3" id="KW-1185">Reference proteome</keyword>
<dbReference type="PANTHER" id="PTHR40265:SF1">
    <property type="entry name" value="GLYOXALASE-LIKE DOMAIN-CONTAINING PROTEIN"/>
    <property type="match status" value="1"/>
</dbReference>
<evidence type="ECO:0000313" key="2">
    <source>
        <dbReference type="EMBL" id="RJF94351.1"/>
    </source>
</evidence>
<evidence type="ECO:0000259" key="1">
    <source>
        <dbReference type="Pfam" id="PF13468"/>
    </source>
</evidence>
<dbReference type="InterPro" id="IPR029068">
    <property type="entry name" value="Glyas_Bleomycin-R_OHBP_Dase"/>
</dbReference>
<sequence>MRADRLDHLIWAAGDLGAGIDALEALSGVRAAVGGRHPGFGTRNALAALGPGLYLEILAPDPAQDRAGTLGGLIEAYDRPGLIGWAATGTDLPDRATRLPALGLASPGAVAMERTRPDGVRLTWSILGIGGHPFGVLVPFLIDWQGSPHPSLVAPAGLSLVSFSLRSPKSDDVRRLLGALGIEVVVTAGEPQLSATLRGPKGSFTLETVGTLPGRTFGL</sequence>
<proteinExistence type="predicted"/>
<reference evidence="2 3" key="1">
    <citation type="submission" date="2018-09" db="EMBL/GenBank/DDBJ databases">
        <authorList>
            <person name="Zhu H."/>
        </authorList>
    </citation>
    <scope>NUCLEOTIDE SEQUENCE [LARGE SCALE GENOMIC DNA]</scope>
    <source>
        <strain evidence="2 3">K1W22B-8</strain>
    </source>
</reference>
<dbReference type="Proteomes" id="UP000284605">
    <property type="component" value="Unassembled WGS sequence"/>
</dbReference>
<dbReference type="OrthoDB" id="8451710at2"/>
<dbReference type="Pfam" id="PF13468">
    <property type="entry name" value="Glyoxalase_3"/>
    <property type="match status" value="1"/>
</dbReference>
<organism evidence="2 3">
    <name type="scientific">Oleomonas cavernae</name>
    <dbReference type="NCBI Taxonomy" id="2320859"/>
    <lineage>
        <taxon>Bacteria</taxon>
        <taxon>Pseudomonadati</taxon>
        <taxon>Pseudomonadota</taxon>
        <taxon>Alphaproteobacteria</taxon>
        <taxon>Acetobacterales</taxon>
        <taxon>Acetobacteraceae</taxon>
        <taxon>Oleomonas</taxon>
    </lineage>
</organism>
<comment type="caution">
    <text evidence="2">The sequence shown here is derived from an EMBL/GenBank/DDBJ whole genome shotgun (WGS) entry which is preliminary data.</text>
</comment>
<dbReference type="InterPro" id="IPR025870">
    <property type="entry name" value="Glyoxalase-like_dom"/>
</dbReference>
<dbReference type="EMBL" id="QYUK01000008">
    <property type="protein sequence ID" value="RJF94351.1"/>
    <property type="molecule type" value="Genomic_DNA"/>
</dbReference>
<dbReference type="PANTHER" id="PTHR40265">
    <property type="entry name" value="BLL2707 PROTEIN"/>
    <property type="match status" value="1"/>
</dbReference>
<protein>
    <submittedName>
        <fullName evidence="2">VOC family protein</fullName>
    </submittedName>
</protein>
<dbReference type="RefSeq" id="WP_119775247.1">
    <property type="nucleotide sequence ID" value="NZ_QYUK01000008.1"/>
</dbReference>
<accession>A0A418WSX3</accession>
<dbReference type="AlphaFoldDB" id="A0A418WSX3"/>
<dbReference type="Gene3D" id="3.10.180.10">
    <property type="entry name" value="2,3-Dihydroxybiphenyl 1,2-Dioxygenase, domain 1"/>
    <property type="match status" value="1"/>
</dbReference>
<name>A0A418WSX3_9PROT</name>